<dbReference type="GO" id="GO:0020037">
    <property type="term" value="F:heme binding"/>
    <property type="evidence" value="ECO:0007669"/>
    <property type="project" value="InterPro"/>
</dbReference>
<dbReference type="GO" id="GO:0004497">
    <property type="term" value="F:monooxygenase activity"/>
    <property type="evidence" value="ECO:0007669"/>
    <property type="project" value="UniProtKB-KW"/>
</dbReference>
<dbReference type="OrthoDB" id="9764248at2"/>
<keyword evidence="3 4" id="KW-0408">Iron</keyword>
<evidence type="ECO:0000256" key="1">
    <source>
        <dbReference type="ARBA" id="ARBA00001971"/>
    </source>
</evidence>
<gene>
    <name evidence="5" type="ORF">FRC98_10375</name>
</gene>
<dbReference type="InterPro" id="IPR017972">
    <property type="entry name" value="Cyt_P450_CS"/>
</dbReference>
<dbReference type="PRINTS" id="PR00385">
    <property type="entry name" value="P450"/>
</dbReference>
<dbReference type="InterPro" id="IPR002401">
    <property type="entry name" value="Cyt_P450_E_grp-I"/>
</dbReference>
<dbReference type="SUPFAM" id="SSF48264">
    <property type="entry name" value="Cytochrome P450"/>
    <property type="match status" value="1"/>
</dbReference>
<reference evidence="5 6" key="1">
    <citation type="submission" date="2019-08" db="EMBL/GenBank/DDBJ databases">
        <title>Bradymonadales sp. TMQ4.</title>
        <authorList>
            <person name="Liang Q."/>
        </authorList>
    </citation>
    <scope>NUCLEOTIDE SEQUENCE [LARGE SCALE GENOMIC DNA]</scope>
    <source>
        <strain evidence="5 6">TMQ4</strain>
    </source>
</reference>
<feature type="binding site" description="axial binding residue" evidence="3">
    <location>
        <position position="398"/>
    </location>
    <ligand>
        <name>heme</name>
        <dbReference type="ChEBI" id="CHEBI:30413"/>
    </ligand>
    <ligandPart>
        <name>Fe</name>
        <dbReference type="ChEBI" id="CHEBI:18248"/>
    </ligandPart>
</feature>
<evidence type="ECO:0000256" key="3">
    <source>
        <dbReference type="PIRSR" id="PIRSR602401-1"/>
    </source>
</evidence>
<organism evidence="5 6">
    <name type="scientific">Lujinxingia vulgaris</name>
    <dbReference type="NCBI Taxonomy" id="2600176"/>
    <lineage>
        <taxon>Bacteria</taxon>
        <taxon>Deltaproteobacteria</taxon>
        <taxon>Bradymonadales</taxon>
        <taxon>Lujinxingiaceae</taxon>
        <taxon>Lujinxingia</taxon>
    </lineage>
</organism>
<comment type="cofactor">
    <cofactor evidence="1 3">
        <name>heme</name>
        <dbReference type="ChEBI" id="CHEBI:30413"/>
    </cofactor>
</comment>
<dbReference type="InterPro" id="IPR001128">
    <property type="entry name" value="Cyt_P450"/>
</dbReference>
<dbReference type="GO" id="GO:0005506">
    <property type="term" value="F:iron ion binding"/>
    <property type="evidence" value="ECO:0007669"/>
    <property type="project" value="InterPro"/>
</dbReference>
<dbReference type="CDD" id="cd11053">
    <property type="entry name" value="CYP110-like"/>
    <property type="match status" value="1"/>
</dbReference>
<dbReference type="EMBL" id="VOSM01000004">
    <property type="protein sequence ID" value="TXD37132.1"/>
    <property type="molecule type" value="Genomic_DNA"/>
</dbReference>
<dbReference type="InterPro" id="IPR050121">
    <property type="entry name" value="Cytochrome_P450_monoxygenase"/>
</dbReference>
<keyword evidence="4" id="KW-0560">Oxidoreductase</keyword>
<comment type="similarity">
    <text evidence="2 4">Belongs to the cytochrome P450 family.</text>
</comment>
<evidence type="ECO:0000256" key="2">
    <source>
        <dbReference type="ARBA" id="ARBA00010617"/>
    </source>
</evidence>
<evidence type="ECO:0000313" key="6">
    <source>
        <dbReference type="Proteomes" id="UP000321412"/>
    </source>
</evidence>
<sequence length="458" mass="51380">MPVIPRSGVCAMTLPPRPELSSAQQTLQWMTRPYGFLEECAATLGETFALDFRGYGVGVIFSSPEAIQEVLGGDPEVFWAGAGNGILKPFLGENSLLLLEGERHRRERKLLMPSFGRGRVQAYGELIHRVTQEICREWAFDAPFAVRPSMQKVAFRLIIEMVFGPERTERRQRLSRAFAAVLDDELFNLALLSQRAGGEAAGARWAQFVGQLDELSALIYEEIDERRTEDQQARGDILAVLLEARDEEGQPMLREEIHDEVLTLMATGHESTATALAWGIYWLLSSPQVYARARREMLALGEACTGGQIAQSAYLEAVVKEILRLTPVIPVIARQVQREVKVGGYTLEPGMVAMPAIYLAHRRAEVFEEPERFWPERFLDRTYRSHQFLPFGGGVRRCIGARLAMYEMKIVLGTLLRNVDLELAGERALRPVRRLVTIAPSGGTQVVRRRESALCESP</sequence>
<dbReference type="PROSITE" id="PS00086">
    <property type="entry name" value="CYTOCHROME_P450"/>
    <property type="match status" value="1"/>
</dbReference>
<dbReference type="Pfam" id="PF00067">
    <property type="entry name" value="p450"/>
    <property type="match status" value="1"/>
</dbReference>
<evidence type="ECO:0000313" key="5">
    <source>
        <dbReference type="EMBL" id="TXD37132.1"/>
    </source>
</evidence>
<keyword evidence="3 4" id="KW-0479">Metal-binding</keyword>
<keyword evidence="3 4" id="KW-0349">Heme</keyword>
<keyword evidence="4" id="KW-0503">Monooxygenase</keyword>
<protein>
    <submittedName>
        <fullName evidence="5">Cytochrome P450</fullName>
    </submittedName>
</protein>
<dbReference type="GO" id="GO:0016705">
    <property type="term" value="F:oxidoreductase activity, acting on paired donors, with incorporation or reduction of molecular oxygen"/>
    <property type="evidence" value="ECO:0007669"/>
    <property type="project" value="InterPro"/>
</dbReference>
<name>A0A5C6XIP2_9DELT</name>
<dbReference type="PANTHER" id="PTHR24305:SF166">
    <property type="entry name" value="CYTOCHROME P450 12A4, MITOCHONDRIAL-RELATED"/>
    <property type="match status" value="1"/>
</dbReference>
<comment type="caution">
    <text evidence="5">The sequence shown here is derived from an EMBL/GenBank/DDBJ whole genome shotgun (WGS) entry which is preliminary data.</text>
</comment>
<dbReference type="PANTHER" id="PTHR24305">
    <property type="entry name" value="CYTOCHROME P450"/>
    <property type="match status" value="1"/>
</dbReference>
<dbReference type="AlphaFoldDB" id="A0A5C6XIP2"/>
<dbReference type="Proteomes" id="UP000321412">
    <property type="component" value="Unassembled WGS sequence"/>
</dbReference>
<evidence type="ECO:0000256" key="4">
    <source>
        <dbReference type="RuleBase" id="RU000461"/>
    </source>
</evidence>
<dbReference type="PRINTS" id="PR00463">
    <property type="entry name" value="EP450I"/>
</dbReference>
<dbReference type="Gene3D" id="1.10.630.10">
    <property type="entry name" value="Cytochrome P450"/>
    <property type="match status" value="1"/>
</dbReference>
<keyword evidence="6" id="KW-1185">Reference proteome</keyword>
<proteinExistence type="inferred from homology"/>
<dbReference type="InterPro" id="IPR036396">
    <property type="entry name" value="Cyt_P450_sf"/>
</dbReference>
<accession>A0A5C6XIP2</accession>